<evidence type="ECO:0000313" key="3">
    <source>
        <dbReference type="Proteomes" id="UP000654482"/>
    </source>
</evidence>
<evidence type="ECO:0000313" key="2">
    <source>
        <dbReference type="EMBL" id="MBE9114326.1"/>
    </source>
</evidence>
<evidence type="ECO:0000259" key="1">
    <source>
        <dbReference type="Pfam" id="PF18299"/>
    </source>
</evidence>
<organism evidence="2 3">
    <name type="scientific">Lusitaniella coriacea LEGE 07157</name>
    <dbReference type="NCBI Taxonomy" id="945747"/>
    <lineage>
        <taxon>Bacteria</taxon>
        <taxon>Bacillati</taxon>
        <taxon>Cyanobacteriota</taxon>
        <taxon>Cyanophyceae</taxon>
        <taxon>Spirulinales</taxon>
        <taxon>Lusitaniellaceae</taxon>
        <taxon>Lusitaniella</taxon>
    </lineage>
</organism>
<dbReference type="AlphaFoldDB" id="A0A8J7AQZ9"/>
<protein>
    <submittedName>
        <fullName evidence="2">ATP-grasp domain-containing protein</fullName>
    </submittedName>
</protein>
<dbReference type="Pfam" id="PF18299">
    <property type="entry name" value="R2K_2"/>
    <property type="match status" value="1"/>
</dbReference>
<dbReference type="InterPro" id="IPR041261">
    <property type="entry name" value="R2K_2"/>
</dbReference>
<comment type="caution">
    <text evidence="2">The sequence shown here is derived from an EMBL/GenBank/DDBJ whole genome shotgun (WGS) entry which is preliminary data.</text>
</comment>
<proteinExistence type="predicted"/>
<feature type="domain" description="ATP-grasp" evidence="1">
    <location>
        <begin position="84"/>
        <end position="236"/>
    </location>
</feature>
<name>A0A8J7AQZ9_9CYAN</name>
<dbReference type="EMBL" id="JADEWZ010000001">
    <property type="protein sequence ID" value="MBE9114326.1"/>
    <property type="molecule type" value="Genomic_DNA"/>
</dbReference>
<dbReference type="Proteomes" id="UP000654482">
    <property type="component" value="Unassembled WGS sequence"/>
</dbReference>
<keyword evidence="3" id="KW-1185">Reference proteome</keyword>
<gene>
    <name evidence="2" type="ORF">IQ249_00295</name>
</gene>
<accession>A0A8J7AQZ9</accession>
<reference evidence="2" key="1">
    <citation type="submission" date="2020-10" db="EMBL/GenBank/DDBJ databases">
        <authorList>
            <person name="Castelo-Branco R."/>
            <person name="Eusebio N."/>
            <person name="Adriana R."/>
            <person name="Vieira A."/>
            <person name="Brugerolle De Fraissinette N."/>
            <person name="Rezende De Castro R."/>
            <person name="Schneider M.P."/>
            <person name="Vasconcelos V."/>
            <person name="Leao P.N."/>
        </authorList>
    </citation>
    <scope>NUCLEOTIDE SEQUENCE</scope>
    <source>
        <strain evidence="2">LEGE 07157</strain>
    </source>
</reference>
<sequence>MHHIFLQEEGHGKLSSEINSLYWELKARKYPITLFTPKKLYRRQLPLNRHSFLAGDIPIVLSALKQLKIPEPKTNDYPDSLQKFLHRKIWKSSLASLEWKLHQGIEQPIFAKPARRRKQFTGRVFHSFHDLWYVSGTSRKEEIFFSEVVSWISEYRVYVTRAEIVGIHYYSGDSDTLLNETVVFDAIRCLEKAGESVAGYSLDFGVLATGETALIEMNDGFSLGNYGLKNKTYTDLVLTRWEELMSSCEDAAL</sequence>